<reference evidence="3" key="1">
    <citation type="submission" date="2014-03" db="EMBL/GenBank/DDBJ databases">
        <title>The sialotranscriptome of Amblyomma triste, Amblyomma parvum and Amblyomma cajennense ticks, uncovered by 454-based RNA-seq.</title>
        <authorList>
            <person name="Garcia G.R."/>
            <person name="Gardinassi L.G."/>
            <person name="Ribeiro J.M."/>
            <person name="Anatriello E."/>
            <person name="Ferreira B.R."/>
            <person name="Moreira H.N."/>
            <person name="Mafra C."/>
            <person name="Olegario M.M."/>
            <person name="Szabo P.J."/>
            <person name="Miranda-Santos I.K."/>
            <person name="Maruyama S.R."/>
        </authorList>
    </citation>
    <scope>NUCLEOTIDE SEQUENCE</scope>
    <source>
        <strain evidence="3">Uberlandia</strain>
        <tissue evidence="3">Salivary glands</tissue>
    </source>
</reference>
<feature type="region of interest" description="Disordered" evidence="1">
    <location>
        <begin position="24"/>
        <end position="81"/>
    </location>
</feature>
<evidence type="ECO:0000256" key="1">
    <source>
        <dbReference type="SAM" id="MobiDB-lite"/>
    </source>
</evidence>
<name>A0A023FDH6_AMBCJ</name>
<organism evidence="3">
    <name type="scientific">Amblyomma cajennense</name>
    <name type="common">Cayenne tick</name>
    <name type="synonym">Acarus cajennensis</name>
    <dbReference type="NCBI Taxonomy" id="34607"/>
    <lineage>
        <taxon>Eukaryota</taxon>
        <taxon>Metazoa</taxon>
        <taxon>Ecdysozoa</taxon>
        <taxon>Arthropoda</taxon>
        <taxon>Chelicerata</taxon>
        <taxon>Arachnida</taxon>
        <taxon>Acari</taxon>
        <taxon>Parasitiformes</taxon>
        <taxon>Ixodida</taxon>
        <taxon>Ixodoidea</taxon>
        <taxon>Ixodidae</taxon>
        <taxon>Amblyomminae</taxon>
        <taxon>Amblyomma</taxon>
    </lineage>
</organism>
<dbReference type="EMBL" id="GBBK01005688">
    <property type="protein sequence ID" value="JAC18794.1"/>
    <property type="molecule type" value="mRNA"/>
</dbReference>
<evidence type="ECO:0000256" key="2">
    <source>
        <dbReference type="SAM" id="SignalP"/>
    </source>
</evidence>
<feature type="compositionally biased region" description="Polar residues" evidence="1">
    <location>
        <begin position="32"/>
        <end position="44"/>
    </location>
</feature>
<feature type="compositionally biased region" description="Polar residues" evidence="1">
    <location>
        <begin position="58"/>
        <end position="74"/>
    </location>
</feature>
<accession>A0A023FDH6</accession>
<dbReference type="AlphaFoldDB" id="A0A023FDH6"/>
<evidence type="ECO:0000313" key="3">
    <source>
        <dbReference type="EMBL" id="JAC18794.1"/>
    </source>
</evidence>
<sequence length="81" mass="8361">MLGTVFISAAFAFLIAVQAASVELAREDQDSEPTTTLSPPQSEVPNGAPEVMERSEETSGPNSPCASGPCNATEQAPVPMP</sequence>
<feature type="signal peptide" evidence="2">
    <location>
        <begin position="1"/>
        <end position="19"/>
    </location>
</feature>
<feature type="chain" id="PRO_5001515303" evidence="2">
    <location>
        <begin position="20"/>
        <end position="81"/>
    </location>
</feature>
<proteinExistence type="evidence at transcript level"/>
<keyword evidence="2" id="KW-0732">Signal</keyword>
<protein>
    <submittedName>
        <fullName evidence="3">Putative secreted mucin</fullName>
    </submittedName>
</protein>